<organism evidence="1 2">
    <name type="scientific">Necator americanus</name>
    <name type="common">Human hookworm</name>
    <dbReference type="NCBI Taxonomy" id="51031"/>
    <lineage>
        <taxon>Eukaryota</taxon>
        <taxon>Metazoa</taxon>
        <taxon>Ecdysozoa</taxon>
        <taxon>Nematoda</taxon>
        <taxon>Chromadorea</taxon>
        <taxon>Rhabditida</taxon>
        <taxon>Rhabditina</taxon>
        <taxon>Rhabditomorpha</taxon>
        <taxon>Strongyloidea</taxon>
        <taxon>Ancylostomatidae</taxon>
        <taxon>Bunostominae</taxon>
        <taxon>Necator</taxon>
    </lineage>
</organism>
<dbReference type="EMBL" id="KI659224">
    <property type="protein sequence ID" value="ETN80083.1"/>
    <property type="molecule type" value="Genomic_DNA"/>
</dbReference>
<protein>
    <submittedName>
        <fullName evidence="1">Uncharacterized protein</fullName>
    </submittedName>
</protein>
<gene>
    <name evidence="1" type="ORF">NECAME_09402</name>
</gene>
<name>W2TE09_NECAM</name>
<keyword evidence="2" id="KW-1185">Reference proteome</keyword>
<dbReference type="KEGG" id="nai:NECAME_09402"/>
<proteinExistence type="predicted"/>
<evidence type="ECO:0000313" key="2">
    <source>
        <dbReference type="Proteomes" id="UP000053676"/>
    </source>
</evidence>
<evidence type="ECO:0000313" key="1">
    <source>
        <dbReference type="EMBL" id="ETN80083.1"/>
    </source>
</evidence>
<reference evidence="2" key="1">
    <citation type="journal article" date="2014" name="Nat. Genet.">
        <title>Genome of the human hookworm Necator americanus.</title>
        <authorList>
            <person name="Tang Y.T."/>
            <person name="Gao X."/>
            <person name="Rosa B.A."/>
            <person name="Abubucker S."/>
            <person name="Hallsworth-Pepin K."/>
            <person name="Martin J."/>
            <person name="Tyagi R."/>
            <person name="Heizer E."/>
            <person name="Zhang X."/>
            <person name="Bhonagiri-Palsikar V."/>
            <person name="Minx P."/>
            <person name="Warren W.C."/>
            <person name="Wang Q."/>
            <person name="Zhan B."/>
            <person name="Hotez P.J."/>
            <person name="Sternberg P.W."/>
            <person name="Dougall A."/>
            <person name="Gaze S.T."/>
            <person name="Mulvenna J."/>
            <person name="Sotillo J."/>
            <person name="Ranganathan S."/>
            <person name="Rabelo E.M."/>
            <person name="Wilson R.K."/>
            <person name="Felgner P.L."/>
            <person name="Bethony J."/>
            <person name="Hawdon J.M."/>
            <person name="Gasser R.B."/>
            <person name="Loukas A."/>
            <person name="Mitreva M."/>
        </authorList>
    </citation>
    <scope>NUCLEOTIDE SEQUENCE [LARGE SCALE GENOMIC DNA]</scope>
</reference>
<accession>W2TE09</accession>
<dbReference type="AlphaFoldDB" id="W2TE09"/>
<dbReference type="Proteomes" id="UP000053676">
    <property type="component" value="Unassembled WGS sequence"/>
</dbReference>
<sequence>MVFRRTCLIQLFPFMNKELNRDISTMLVAAMMFHD</sequence>